<dbReference type="CDD" id="cd00037">
    <property type="entry name" value="CLECT"/>
    <property type="match status" value="1"/>
</dbReference>
<name>A0A7R8WQJ1_9CRUS</name>
<organism evidence="1">
    <name type="scientific">Cyprideis torosa</name>
    <dbReference type="NCBI Taxonomy" id="163714"/>
    <lineage>
        <taxon>Eukaryota</taxon>
        <taxon>Metazoa</taxon>
        <taxon>Ecdysozoa</taxon>
        <taxon>Arthropoda</taxon>
        <taxon>Crustacea</taxon>
        <taxon>Oligostraca</taxon>
        <taxon>Ostracoda</taxon>
        <taxon>Podocopa</taxon>
        <taxon>Podocopida</taxon>
        <taxon>Cytherocopina</taxon>
        <taxon>Cytheroidea</taxon>
        <taxon>Cytherideidae</taxon>
        <taxon>Cyprideis</taxon>
    </lineage>
</organism>
<accession>A0A7R8WQJ1</accession>
<protein>
    <submittedName>
        <fullName evidence="1">Uncharacterized protein</fullName>
    </submittedName>
</protein>
<proteinExistence type="predicted"/>
<evidence type="ECO:0000313" key="1">
    <source>
        <dbReference type="EMBL" id="CAD7233159.1"/>
    </source>
</evidence>
<dbReference type="InterPro" id="IPR050111">
    <property type="entry name" value="C-type_lectin/snaclec_domain"/>
</dbReference>
<dbReference type="Gene3D" id="3.10.100.10">
    <property type="entry name" value="Mannose-Binding Protein A, subunit A"/>
    <property type="match status" value="1"/>
</dbReference>
<dbReference type="AlphaFoldDB" id="A0A7R8WQJ1"/>
<dbReference type="Pfam" id="PF00059">
    <property type="entry name" value="Lectin_C"/>
    <property type="match status" value="1"/>
</dbReference>
<dbReference type="InterPro" id="IPR016186">
    <property type="entry name" value="C-type_lectin-like/link_sf"/>
</dbReference>
<dbReference type="SUPFAM" id="SSF56436">
    <property type="entry name" value="C-type lectin-like"/>
    <property type="match status" value="1"/>
</dbReference>
<dbReference type="EMBL" id="OB665745">
    <property type="protein sequence ID" value="CAD7233159.1"/>
    <property type="molecule type" value="Genomic_DNA"/>
</dbReference>
<dbReference type="PROSITE" id="PS50041">
    <property type="entry name" value="C_TYPE_LECTIN_2"/>
    <property type="match status" value="1"/>
</dbReference>
<dbReference type="InterPro" id="IPR001304">
    <property type="entry name" value="C-type_lectin-like"/>
</dbReference>
<gene>
    <name evidence="1" type="ORF">CTOB1V02_LOCUS10982</name>
</gene>
<sequence length="115" mass="12782">MNWNFAEEYCTSFGTTAHLVSIHSQIEADFILASTSADDWNWHWTGATDVAVEGVWAYTDGTPFDFFNSDSGRGFDGPDYNCLEFRASAGAMVFADWECNGTYSSFPFVCNSIPN</sequence>
<dbReference type="SMART" id="SM00034">
    <property type="entry name" value="CLECT"/>
    <property type="match status" value="1"/>
</dbReference>
<dbReference type="InterPro" id="IPR016187">
    <property type="entry name" value="CTDL_fold"/>
</dbReference>
<dbReference type="OrthoDB" id="6352088at2759"/>
<dbReference type="PANTHER" id="PTHR22803">
    <property type="entry name" value="MANNOSE, PHOSPHOLIPASE, LECTIN RECEPTOR RELATED"/>
    <property type="match status" value="1"/>
</dbReference>
<reference evidence="1" key="1">
    <citation type="submission" date="2020-11" db="EMBL/GenBank/DDBJ databases">
        <authorList>
            <person name="Tran Van P."/>
        </authorList>
    </citation>
    <scope>NUCLEOTIDE SEQUENCE</scope>
</reference>